<accession>A0A1F5L5Y2</accession>
<sequence length="487" mass="54194">MSPHNPIHPGGSVETLPCEGSQDECVIQDTIPPNLFQRESFDWADDVEQVIASKSSIPTSPSTLQPELSHWATDVKDETASRCTIPISVNLLRKESSSCADDVEEDIMSTTNAFPTLLPPDPFDWACRLFGSNTDSLFPLTSKVMPSKGLPLTNLTIIEAPDLEESDSSYPPSTTSLNFFTEATSQDWEFVEVDEEVEAMLRYRALSTQNEGDVHHFNWMCEPIGRRSTTSPEVSLVCIQAGPKVPTGRDVFRVQSIMNRALPFIDPVAVRLKGQHQDILSMRGSSLLRASEGRVFKLYSLHGAWMNDEDVMKDQIMIDTGNNQQYTSPGLAIGNGFLVNSPIKSVSDWSKSVEAAVAGRVFKLPRKQSWKPTSSRLRSIEAVTPVSLPELPPPQLEGECKPTFSSLRTLETASLGSALEATPARLGAKAKPRRHCRLRTARPGAISHEYFSFPTPEFDEPQMGWRLRDAIRSLWVAMGFIFRWPWK</sequence>
<evidence type="ECO:0000313" key="1">
    <source>
        <dbReference type="EMBL" id="OGE48331.1"/>
    </source>
</evidence>
<comment type="caution">
    <text evidence="1">The sequence shown here is derived from an EMBL/GenBank/DDBJ whole genome shotgun (WGS) entry which is preliminary data.</text>
</comment>
<dbReference type="OrthoDB" id="5421702at2759"/>
<dbReference type="AlphaFoldDB" id="A0A1F5L5Y2"/>
<reference evidence="1 2" key="1">
    <citation type="journal article" date="2016" name="Sci. Rep.">
        <title>Penicillium arizonense, a new, genome sequenced fungal species, reveals a high chemical diversity in secreted metabolites.</title>
        <authorList>
            <person name="Grijseels S."/>
            <person name="Nielsen J.C."/>
            <person name="Randelovic M."/>
            <person name="Nielsen J."/>
            <person name="Nielsen K.F."/>
            <person name="Workman M."/>
            <person name="Frisvad J.C."/>
        </authorList>
    </citation>
    <scope>NUCLEOTIDE SEQUENCE [LARGE SCALE GENOMIC DNA]</scope>
    <source>
        <strain evidence="1 2">CBS 141311</strain>
    </source>
</reference>
<dbReference type="GeneID" id="34581124"/>
<dbReference type="RefSeq" id="XP_022483787.1">
    <property type="nucleotide sequence ID" value="XM_022636390.1"/>
</dbReference>
<dbReference type="Proteomes" id="UP000177622">
    <property type="component" value="Unassembled WGS sequence"/>
</dbReference>
<proteinExistence type="predicted"/>
<organism evidence="1 2">
    <name type="scientific">Penicillium arizonense</name>
    <dbReference type="NCBI Taxonomy" id="1835702"/>
    <lineage>
        <taxon>Eukaryota</taxon>
        <taxon>Fungi</taxon>
        <taxon>Dikarya</taxon>
        <taxon>Ascomycota</taxon>
        <taxon>Pezizomycotina</taxon>
        <taxon>Eurotiomycetes</taxon>
        <taxon>Eurotiomycetidae</taxon>
        <taxon>Eurotiales</taxon>
        <taxon>Aspergillaceae</taxon>
        <taxon>Penicillium</taxon>
    </lineage>
</organism>
<keyword evidence="2" id="KW-1185">Reference proteome</keyword>
<gene>
    <name evidence="1" type="ORF">PENARI_c030G05506</name>
</gene>
<name>A0A1F5L5Y2_PENAI</name>
<protein>
    <submittedName>
        <fullName evidence="1">Uncharacterized protein</fullName>
    </submittedName>
</protein>
<evidence type="ECO:0000313" key="2">
    <source>
        <dbReference type="Proteomes" id="UP000177622"/>
    </source>
</evidence>
<dbReference type="EMBL" id="LXJU01000030">
    <property type="protein sequence ID" value="OGE48331.1"/>
    <property type="molecule type" value="Genomic_DNA"/>
</dbReference>